<dbReference type="PANTHER" id="PTHR33710:SF71">
    <property type="entry name" value="ENDONUCLEASE_EXONUCLEASE_PHOSPHATASE DOMAIN-CONTAINING PROTEIN"/>
    <property type="match status" value="1"/>
</dbReference>
<protein>
    <recommendedName>
        <fullName evidence="3">Reverse transcriptase</fullName>
    </recommendedName>
</protein>
<sequence length="161" mass="18826">MFAFSNFIKANYLVDLPLEGASFTWFRDLRIECMSRIDRTLVSVDWVDHFGNVFQRVLPRVVSDHCPLLVVAGSINKGHSAFKFENMWLKEEGFVERVHQWWNGYCFVGSPSFILTRKLKTLKEDLKKWNKEEFGDLAFRKKCLLFELLGLDAREDLLGLS</sequence>
<dbReference type="InterPro" id="IPR036691">
    <property type="entry name" value="Endo/exonu/phosph_ase_sf"/>
</dbReference>
<dbReference type="PANTHER" id="PTHR33710">
    <property type="entry name" value="BNAC02G09200D PROTEIN"/>
    <property type="match status" value="1"/>
</dbReference>
<evidence type="ECO:0008006" key="3">
    <source>
        <dbReference type="Google" id="ProtNLM"/>
    </source>
</evidence>
<name>A0AAN7J2L8_QUERU</name>
<evidence type="ECO:0000313" key="1">
    <source>
        <dbReference type="EMBL" id="KAK4595421.1"/>
    </source>
</evidence>
<comment type="caution">
    <text evidence="1">The sequence shown here is derived from an EMBL/GenBank/DDBJ whole genome shotgun (WGS) entry which is preliminary data.</text>
</comment>
<gene>
    <name evidence="1" type="ORF">RGQ29_013755</name>
</gene>
<organism evidence="1 2">
    <name type="scientific">Quercus rubra</name>
    <name type="common">Northern red oak</name>
    <name type="synonym">Quercus borealis</name>
    <dbReference type="NCBI Taxonomy" id="3512"/>
    <lineage>
        <taxon>Eukaryota</taxon>
        <taxon>Viridiplantae</taxon>
        <taxon>Streptophyta</taxon>
        <taxon>Embryophyta</taxon>
        <taxon>Tracheophyta</taxon>
        <taxon>Spermatophyta</taxon>
        <taxon>Magnoliopsida</taxon>
        <taxon>eudicotyledons</taxon>
        <taxon>Gunneridae</taxon>
        <taxon>Pentapetalae</taxon>
        <taxon>rosids</taxon>
        <taxon>fabids</taxon>
        <taxon>Fagales</taxon>
        <taxon>Fagaceae</taxon>
        <taxon>Quercus</taxon>
    </lineage>
</organism>
<accession>A0AAN7J2L8</accession>
<reference evidence="1 2" key="1">
    <citation type="journal article" date="2023" name="G3 (Bethesda)">
        <title>A haplotype-resolved chromosome-scale genome for Quercus rubra L. provides insights into the genetics of adaptive traits for red oak species.</title>
        <authorList>
            <person name="Kapoor B."/>
            <person name="Jenkins J."/>
            <person name="Schmutz J."/>
            <person name="Zhebentyayeva T."/>
            <person name="Kuelheim C."/>
            <person name="Coggeshall M."/>
            <person name="Heim C."/>
            <person name="Lasky J.R."/>
            <person name="Leites L."/>
            <person name="Islam-Faridi N."/>
            <person name="Romero-Severson J."/>
            <person name="DeLeo V.L."/>
            <person name="Lucas S.M."/>
            <person name="Lazic D."/>
            <person name="Gailing O."/>
            <person name="Carlson J."/>
            <person name="Staton M."/>
        </authorList>
    </citation>
    <scope>NUCLEOTIDE SEQUENCE [LARGE SCALE GENOMIC DNA]</scope>
    <source>
        <strain evidence="1">Pseudo-F2</strain>
    </source>
</reference>
<dbReference type="Proteomes" id="UP001324115">
    <property type="component" value="Unassembled WGS sequence"/>
</dbReference>
<dbReference type="EMBL" id="JAXUIC010000003">
    <property type="protein sequence ID" value="KAK4595421.1"/>
    <property type="molecule type" value="Genomic_DNA"/>
</dbReference>
<evidence type="ECO:0000313" key="2">
    <source>
        <dbReference type="Proteomes" id="UP001324115"/>
    </source>
</evidence>
<proteinExistence type="predicted"/>
<dbReference type="AlphaFoldDB" id="A0AAN7J2L8"/>
<dbReference type="Gene3D" id="3.60.10.10">
    <property type="entry name" value="Endonuclease/exonuclease/phosphatase"/>
    <property type="match status" value="1"/>
</dbReference>
<dbReference type="SUPFAM" id="SSF56219">
    <property type="entry name" value="DNase I-like"/>
    <property type="match status" value="1"/>
</dbReference>
<keyword evidence="2" id="KW-1185">Reference proteome</keyword>